<dbReference type="PANTHER" id="PTHR46648">
    <property type="entry name" value="HIT FAMILY PROTEIN 1"/>
    <property type="match status" value="1"/>
</dbReference>
<reference evidence="5" key="1">
    <citation type="submission" date="2019-07" db="EMBL/GenBank/DDBJ databases">
        <title>Bacillus alkalisoli sp. nov. isolated from saline soil.</title>
        <authorList>
            <person name="Sun J.-Q."/>
            <person name="Xu L."/>
        </authorList>
    </citation>
    <scope>NUCLEOTIDE SEQUENCE [LARGE SCALE GENOMIC DNA]</scope>
    <source>
        <strain evidence="5">M4U3P1</strain>
    </source>
</reference>
<sequence length="143" mass="16168">MSCLGCRLANKEETVYVVFEDSDVSCILDHNPYSEGHVLIVPKTHARYMDELDEHTASAVFQAASRMSKTIKHLFKPDGITVCQNGGAFDDLTHFHMHVVPRYEGQNFADFFIEGEEELPIEKASILEETRKKISKAVEGLHE</sequence>
<name>A0A859FC36_9BACI</name>
<evidence type="ECO:0000256" key="2">
    <source>
        <dbReference type="PROSITE-ProRule" id="PRU00464"/>
    </source>
</evidence>
<evidence type="ECO:0000313" key="4">
    <source>
        <dbReference type="EMBL" id="QKS69845.1"/>
    </source>
</evidence>
<dbReference type="PANTHER" id="PTHR46648:SF1">
    <property type="entry name" value="ADENOSINE 5'-MONOPHOSPHORAMIDASE HNT1"/>
    <property type="match status" value="1"/>
</dbReference>
<dbReference type="RefSeq" id="WP_176007890.1">
    <property type="nucleotide sequence ID" value="NZ_CP041372.2"/>
</dbReference>
<keyword evidence="5" id="KW-1185">Reference proteome</keyword>
<proteinExistence type="predicted"/>
<dbReference type="GO" id="GO:0003824">
    <property type="term" value="F:catalytic activity"/>
    <property type="evidence" value="ECO:0007669"/>
    <property type="project" value="InterPro"/>
</dbReference>
<dbReference type="AlphaFoldDB" id="A0A859FC36"/>
<dbReference type="Gene3D" id="3.30.428.10">
    <property type="entry name" value="HIT-like"/>
    <property type="match status" value="1"/>
</dbReference>
<dbReference type="KEGG" id="psua:FLK61_23960"/>
<dbReference type="PROSITE" id="PS51084">
    <property type="entry name" value="HIT_2"/>
    <property type="match status" value="1"/>
</dbReference>
<dbReference type="Proteomes" id="UP000318138">
    <property type="component" value="Chromosome"/>
</dbReference>
<dbReference type="InterPro" id="IPR036265">
    <property type="entry name" value="HIT-like_sf"/>
</dbReference>
<feature type="domain" description="HIT" evidence="3">
    <location>
        <begin position="4"/>
        <end position="109"/>
    </location>
</feature>
<dbReference type="PRINTS" id="PR00332">
    <property type="entry name" value="HISTRIAD"/>
</dbReference>
<evidence type="ECO:0000313" key="5">
    <source>
        <dbReference type="Proteomes" id="UP000318138"/>
    </source>
</evidence>
<dbReference type="GO" id="GO:0009117">
    <property type="term" value="P:nucleotide metabolic process"/>
    <property type="evidence" value="ECO:0007669"/>
    <property type="project" value="TreeGrafter"/>
</dbReference>
<organism evidence="4 5">
    <name type="scientific">Paenalkalicoccus suaedae</name>
    <dbReference type="NCBI Taxonomy" id="2592382"/>
    <lineage>
        <taxon>Bacteria</taxon>
        <taxon>Bacillati</taxon>
        <taxon>Bacillota</taxon>
        <taxon>Bacilli</taxon>
        <taxon>Bacillales</taxon>
        <taxon>Bacillaceae</taxon>
        <taxon>Paenalkalicoccus</taxon>
    </lineage>
</organism>
<dbReference type="SUPFAM" id="SSF54197">
    <property type="entry name" value="HIT-like"/>
    <property type="match status" value="1"/>
</dbReference>
<accession>A0A859FC36</accession>
<dbReference type="InterPro" id="IPR001310">
    <property type="entry name" value="Histidine_triad_HIT"/>
</dbReference>
<dbReference type="Pfam" id="PF01230">
    <property type="entry name" value="HIT"/>
    <property type="match status" value="1"/>
</dbReference>
<evidence type="ECO:0000256" key="1">
    <source>
        <dbReference type="PIRSR" id="PIRSR601310-1"/>
    </source>
</evidence>
<dbReference type="InterPro" id="IPR011146">
    <property type="entry name" value="HIT-like"/>
</dbReference>
<dbReference type="EMBL" id="CP041372">
    <property type="protein sequence ID" value="QKS69845.1"/>
    <property type="molecule type" value="Genomic_DNA"/>
</dbReference>
<protein>
    <submittedName>
        <fullName evidence="4">HIT family protein</fullName>
    </submittedName>
</protein>
<feature type="active site" description="Tele-AMP-histidine intermediate" evidence="1">
    <location>
        <position position="98"/>
    </location>
</feature>
<feature type="short sequence motif" description="Histidine triad motif" evidence="2">
    <location>
        <begin position="94"/>
        <end position="98"/>
    </location>
</feature>
<gene>
    <name evidence="4" type="ORF">FLK61_23960</name>
</gene>
<evidence type="ECO:0000259" key="3">
    <source>
        <dbReference type="PROSITE" id="PS51084"/>
    </source>
</evidence>